<reference evidence="2" key="2">
    <citation type="submission" date="2018-08" db="UniProtKB">
        <authorList>
            <consortium name="EnsemblPlants"/>
        </authorList>
    </citation>
    <scope>IDENTIFICATION</scope>
    <source>
        <strain evidence="2">Yugu1</strain>
    </source>
</reference>
<evidence type="ECO:0000313" key="2">
    <source>
        <dbReference type="EnsemblPlants" id="KQK94519"/>
    </source>
</evidence>
<dbReference type="OMA" id="CWKADKE"/>
<accession>K3ZN12</accession>
<dbReference type="Proteomes" id="UP000004995">
    <property type="component" value="Unassembled WGS sequence"/>
</dbReference>
<evidence type="ECO:0000313" key="3">
    <source>
        <dbReference type="Proteomes" id="UP000004995"/>
    </source>
</evidence>
<dbReference type="AlphaFoldDB" id="K3ZN12"/>
<dbReference type="eggNOG" id="ENOG502R839">
    <property type="taxonomic scope" value="Eukaryota"/>
</dbReference>
<organism evidence="2 3">
    <name type="scientific">Setaria italica</name>
    <name type="common">Foxtail millet</name>
    <name type="synonym">Panicum italicum</name>
    <dbReference type="NCBI Taxonomy" id="4555"/>
    <lineage>
        <taxon>Eukaryota</taxon>
        <taxon>Viridiplantae</taxon>
        <taxon>Streptophyta</taxon>
        <taxon>Embryophyta</taxon>
        <taxon>Tracheophyta</taxon>
        <taxon>Spermatophyta</taxon>
        <taxon>Magnoliopsida</taxon>
        <taxon>Liliopsida</taxon>
        <taxon>Poales</taxon>
        <taxon>Poaceae</taxon>
        <taxon>PACMAD clade</taxon>
        <taxon>Panicoideae</taxon>
        <taxon>Panicodae</taxon>
        <taxon>Paniceae</taxon>
        <taxon>Cenchrinae</taxon>
        <taxon>Setaria</taxon>
    </lineage>
</organism>
<name>K3ZN12_SETIT</name>
<dbReference type="Gramene" id="KQK94519">
    <property type="protein sequence ID" value="KQK94519"/>
    <property type="gene ID" value="SETIT_027985mg"/>
</dbReference>
<dbReference type="InParanoid" id="K3ZN12"/>
<dbReference type="HOGENOM" id="CLU_1597200_0_0_1"/>
<dbReference type="FunCoup" id="K3ZN12">
    <property type="interactions" value="304"/>
</dbReference>
<keyword evidence="1" id="KW-0175">Coiled coil</keyword>
<dbReference type="EnsemblPlants" id="KQK94519">
    <property type="protein sequence ID" value="KQK94519"/>
    <property type="gene ID" value="SETIT_027985mg"/>
</dbReference>
<evidence type="ECO:0000256" key="1">
    <source>
        <dbReference type="SAM" id="Coils"/>
    </source>
</evidence>
<dbReference type="EMBL" id="AGNK02004909">
    <property type="status" value="NOT_ANNOTATED_CDS"/>
    <property type="molecule type" value="Genomic_DNA"/>
</dbReference>
<feature type="coiled-coil region" evidence="1">
    <location>
        <begin position="108"/>
        <end position="135"/>
    </location>
</feature>
<reference evidence="3" key="1">
    <citation type="journal article" date="2012" name="Nat. Biotechnol.">
        <title>Reference genome sequence of the model plant Setaria.</title>
        <authorList>
            <person name="Bennetzen J.L."/>
            <person name="Schmutz J."/>
            <person name="Wang H."/>
            <person name="Percifield R."/>
            <person name="Hawkins J."/>
            <person name="Pontaroli A.C."/>
            <person name="Estep M."/>
            <person name="Feng L."/>
            <person name="Vaughn J.N."/>
            <person name="Grimwood J."/>
            <person name="Jenkins J."/>
            <person name="Barry K."/>
            <person name="Lindquist E."/>
            <person name="Hellsten U."/>
            <person name="Deshpande S."/>
            <person name="Wang X."/>
            <person name="Wu X."/>
            <person name="Mitros T."/>
            <person name="Triplett J."/>
            <person name="Yang X."/>
            <person name="Ye C.Y."/>
            <person name="Mauro-Herrera M."/>
            <person name="Wang L."/>
            <person name="Li P."/>
            <person name="Sharma M."/>
            <person name="Sharma R."/>
            <person name="Ronald P.C."/>
            <person name="Panaud O."/>
            <person name="Kellogg E.A."/>
            <person name="Brutnell T.P."/>
            <person name="Doust A.N."/>
            <person name="Tuskan G.A."/>
            <person name="Rokhsar D."/>
            <person name="Devos K.M."/>
        </authorList>
    </citation>
    <scope>NUCLEOTIDE SEQUENCE [LARGE SCALE GENOMIC DNA]</scope>
    <source>
        <strain evidence="3">cv. Yugu1</strain>
    </source>
</reference>
<sequence>VRTNMARVTLSYLKILSRIVDQLGLKAPKIAYEKRAKGIFHAVIEVHLVSWTSRGFRGPQEFERDFFTSARAASRKAARDVVQRLEKSRIAKINDFGQKDLELWKKRVMEFAKACKEVAEERDELERDFTFLKNNHARFLIENVKMKEKMTRLKKKISCIMTTKEEVVNLIAENYGLKVELRDLKKQLSEAKACI</sequence>
<protein>
    <submittedName>
        <fullName evidence="2">Uncharacterized protein</fullName>
    </submittedName>
</protein>
<keyword evidence="3" id="KW-1185">Reference proteome</keyword>
<proteinExistence type="predicted"/>